<dbReference type="AlphaFoldDB" id="A0A0D3J464"/>
<reference evidence="2" key="1">
    <citation type="journal article" date="2013" name="Nature">
        <title>Pan genome of the phytoplankton Emiliania underpins its global distribution.</title>
        <authorList>
            <person name="Read B.A."/>
            <person name="Kegel J."/>
            <person name="Klute M.J."/>
            <person name="Kuo A."/>
            <person name="Lefebvre S.C."/>
            <person name="Maumus F."/>
            <person name="Mayer C."/>
            <person name="Miller J."/>
            <person name="Monier A."/>
            <person name="Salamov A."/>
            <person name="Young J."/>
            <person name="Aguilar M."/>
            <person name="Claverie J.M."/>
            <person name="Frickenhaus S."/>
            <person name="Gonzalez K."/>
            <person name="Herman E.K."/>
            <person name="Lin Y.C."/>
            <person name="Napier J."/>
            <person name="Ogata H."/>
            <person name="Sarno A.F."/>
            <person name="Shmutz J."/>
            <person name="Schroeder D."/>
            <person name="de Vargas C."/>
            <person name="Verret F."/>
            <person name="von Dassow P."/>
            <person name="Valentin K."/>
            <person name="Van de Peer Y."/>
            <person name="Wheeler G."/>
            <person name="Dacks J.B."/>
            <person name="Delwiche C.F."/>
            <person name="Dyhrman S.T."/>
            <person name="Glockner G."/>
            <person name="John U."/>
            <person name="Richards T."/>
            <person name="Worden A.Z."/>
            <person name="Zhang X."/>
            <person name="Grigoriev I.V."/>
            <person name="Allen A.E."/>
            <person name="Bidle K."/>
            <person name="Borodovsky M."/>
            <person name="Bowler C."/>
            <person name="Brownlee C."/>
            <person name="Cock J.M."/>
            <person name="Elias M."/>
            <person name="Gladyshev V.N."/>
            <person name="Groth M."/>
            <person name="Guda C."/>
            <person name="Hadaegh A."/>
            <person name="Iglesias-Rodriguez M.D."/>
            <person name="Jenkins J."/>
            <person name="Jones B.M."/>
            <person name="Lawson T."/>
            <person name="Leese F."/>
            <person name="Lindquist E."/>
            <person name="Lobanov A."/>
            <person name="Lomsadze A."/>
            <person name="Malik S.B."/>
            <person name="Marsh M.E."/>
            <person name="Mackinder L."/>
            <person name="Mock T."/>
            <person name="Mueller-Roeber B."/>
            <person name="Pagarete A."/>
            <person name="Parker M."/>
            <person name="Probert I."/>
            <person name="Quesneville H."/>
            <person name="Raines C."/>
            <person name="Rensing S.A."/>
            <person name="Riano-Pachon D.M."/>
            <person name="Richier S."/>
            <person name="Rokitta S."/>
            <person name="Shiraiwa Y."/>
            <person name="Soanes D.M."/>
            <person name="van der Giezen M."/>
            <person name="Wahlund T.M."/>
            <person name="Williams B."/>
            <person name="Wilson W."/>
            <person name="Wolfe G."/>
            <person name="Wurch L.L."/>
        </authorList>
    </citation>
    <scope>NUCLEOTIDE SEQUENCE</scope>
</reference>
<name>A0A0D3J464_EMIH1</name>
<dbReference type="GeneID" id="19046300"/>
<protein>
    <submittedName>
        <fullName evidence="1">Uncharacterized protein</fullName>
    </submittedName>
</protein>
<dbReference type="Proteomes" id="UP000013827">
    <property type="component" value="Unassembled WGS sequence"/>
</dbReference>
<organism evidence="1 2">
    <name type="scientific">Emiliania huxleyi (strain CCMP1516)</name>
    <dbReference type="NCBI Taxonomy" id="280463"/>
    <lineage>
        <taxon>Eukaryota</taxon>
        <taxon>Haptista</taxon>
        <taxon>Haptophyta</taxon>
        <taxon>Prymnesiophyceae</taxon>
        <taxon>Isochrysidales</taxon>
        <taxon>Noelaerhabdaceae</taxon>
        <taxon>Emiliania</taxon>
    </lineage>
</organism>
<evidence type="ECO:0000313" key="2">
    <source>
        <dbReference type="Proteomes" id="UP000013827"/>
    </source>
</evidence>
<dbReference type="RefSeq" id="XP_005770728.1">
    <property type="nucleotide sequence ID" value="XM_005770671.1"/>
</dbReference>
<dbReference type="KEGG" id="ehx:EMIHUDRAFT_196476"/>
<proteinExistence type="predicted"/>
<evidence type="ECO:0000313" key="1">
    <source>
        <dbReference type="EnsemblProtists" id="EOD18299"/>
    </source>
</evidence>
<keyword evidence="2" id="KW-1185">Reference proteome</keyword>
<dbReference type="EnsemblProtists" id="EOD18299">
    <property type="protein sequence ID" value="EOD18299"/>
    <property type="gene ID" value="EMIHUDRAFT_196476"/>
</dbReference>
<accession>A0A0D3J464</accession>
<reference evidence="1" key="2">
    <citation type="submission" date="2024-10" db="UniProtKB">
        <authorList>
            <consortium name="EnsemblProtists"/>
        </authorList>
    </citation>
    <scope>IDENTIFICATION</scope>
</reference>
<sequence>MAVDYLAIGATLVCLLAAVAVYLHRAGLGPFARKEVLSASPFGLPPEPEAHDPDEWMARGLGVELPTADIEAYEAAAEKLKGMKRGSPEVSEAHQLAVNLLMQRACASLLAIWKATREMARCAPARALHPARHPTRPPRLSPQERLFRMRRTNRLSDGEWAGVEEEFEAFREERLSVAEQASWLRPGWPGGWGESVFTDAHRALLRARERMLADGHEPDDERVPPAGRLRFEPGARVQCNVGRDPSGSVKWSCGTVLSSYELPYKVALDEAGRVNAPQAGSHSPAPNRAPPYRFKPGDRVAANCGSEGFLAGTVLERNILADLQPGEERGPACPPGKKLRAAYAVRLDGPQQRVVLAPMDVERVQKTSKNTVDTTPFVRFVVFGGDTYLVRLSRWERRWFSIVYVKH</sequence>
<dbReference type="HOGENOM" id="CLU_676934_0_0_1"/>
<dbReference type="PaxDb" id="2903-EOD18299"/>